<gene>
    <name evidence="1" type="ORF">PAUS00366_LOCUS18094</name>
</gene>
<reference evidence="1" key="1">
    <citation type="submission" date="2021-01" db="EMBL/GenBank/DDBJ databases">
        <authorList>
            <person name="Corre E."/>
            <person name="Pelletier E."/>
            <person name="Niang G."/>
            <person name="Scheremetjew M."/>
            <person name="Finn R."/>
            <person name="Kale V."/>
            <person name="Holt S."/>
            <person name="Cochrane G."/>
            <person name="Meng A."/>
            <person name="Brown T."/>
            <person name="Cohen L."/>
        </authorList>
    </citation>
    <scope>NUCLEOTIDE SEQUENCE</scope>
    <source>
        <strain evidence="1">10249 10 AB</strain>
    </source>
</reference>
<name>A0A7S4ASE2_9STRA</name>
<protein>
    <submittedName>
        <fullName evidence="1">Uncharacterized protein</fullName>
    </submittedName>
</protein>
<dbReference type="AlphaFoldDB" id="A0A7S4ASE2"/>
<dbReference type="EMBL" id="HBIX01026580">
    <property type="protein sequence ID" value="CAE0725337.1"/>
    <property type="molecule type" value="Transcribed_RNA"/>
</dbReference>
<accession>A0A7S4ASE2</accession>
<evidence type="ECO:0000313" key="1">
    <source>
        <dbReference type="EMBL" id="CAE0725337.1"/>
    </source>
</evidence>
<proteinExistence type="predicted"/>
<sequence>MTITQAVKNFVERTANSVSSTAATDRAAIPTACNDAVANNSDVNAGNRNFNNISTNDQSPRILACSVPPGPSVQSLQAKLIKARKRNDLMRSTEKGVDEHGYPLGEFRKGFFHQYKVKVIITSTFRISLQQATTILAGFMTDQLELDLKRNRRVNEGEIMQLEADLEADEWEKVGAD</sequence>
<organism evidence="1">
    <name type="scientific">Pseudo-nitzschia australis</name>
    <dbReference type="NCBI Taxonomy" id="44445"/>
    <lineage>
        <taxon>Eukaryota</taxon>
        <taxon>Sar</taxon>
        <taxon>Stramenopiles</taxon>
        <taxon>Ochrophyta</taxon>
        <taxon>Bacillariophyta</taxon>
        <taxon>Bacillariophyceae</taxon>
        <taxon>Bacillariophycidae</taxon>
        <taxon>Bacillariales</taxon>
        <taxon>Bacillariaceae</taxon>
        <taxon>Pseudo-nitzschia</taxon>
    </lineage>
</organism>